<protein>
    <submittedName>
        <fullName evidence="7">Sigma-70 family RNA polymerase sigma factor</fullName>
    </submittedName>
</protein>
<dbReference type="AlphaFoldDB" id="A0A9X2XPR1"/>
<proteinExistence type="inferred from homology"/>
<evidence type="ECO:0000256" key="1">
    <source>
        <dbReference type="ARBA" id="ARBA00010641"/>
    </source>
</evidence>
<dbReference type="InterPro" id="IPR014284">
    <property type="entry name" value="RNA_pol_sigma-70_dom"/>
</dbReference>
<dbReference type="GO" id="GO:0016987">
    <property type="term" value="F:sigma factor activity"/>
    <property type="evidence" value="ECO:0007669"/>
    <property type="project" value="UniProtKB-KW"/>
</dbReference>
<dbReference type="PANTHER" id="PTHR43133:SF8">
    <property type="entry name" value="RNA POLYMERASE SIGMA FACTOR HI_1459-RELATED"/>
    <property type="match status" value="1"/>
</dbReference>
<keyword evidence="3" id="KW-0731">Sigma factor</keyword>
<dbReference type="RefSeq" id="WP_279299405.1">
    <property type="nucleotide sequence ID" value="NZ_JAOTIF010000026.1"/>
</dbReference>
<dbReference type="EMBL" id="JAOTIF010000026">
    <property type="protein sequence ID" value="MCU7551968.1"/>
    <property type="molecule type" value="Genomic_DNA"/>
</dbReference>
<dbReference type="SUPFAM" id="SSF88946">
    <property type="entry name" value="Sigma2 domain of RNA polymerase sigma factors"/>
    <property type="match status" value="1"/>
</dbReference>
<reference evidence="7" key="1">
    <citation type="submission" date="2022-09" db="EMBL/GenBank/DDBJ databases">
        <authorList>
            <person name="Yuan C."/>
            <person name="Ke Z."/>
        </authorList>
    </citation>
    <scope>NUCLEOTIDE SEQUENCE</scope>
    <source>
        <strain evidence="7">LB-8</strain>
    </source>
</reference>
<feature type="domain" description="RNA polymerase sigma-70 region 2" evidence="6">
    <location>
        <begin position="23"/>
        <end position="91"/>
    </location>
</feature>
<reference evidence="7" key="2">
    <citation type="submission" date="2023-04" db="EMBL/GenBank/DDBJ databases">
        <title>Paracnuella aquatica gen. nov., sp. nov., a member of the family Chitinophagaceae isolated from a hot spring.</title>
        <authorList>
            <person name="Wang C."/>
        </authorList>
    </citation>
    <scope>NUCLEOTIDE SEQUENCE</scope>
    <source>
        <strain evidence="7">LB-8</strain>
    </source>
</reference>
<dbReference type="Gene3D" id="1.10.10.10">
    <property type="entry name" value="Winged helix-like DNA-binding domain superfamily/Winged helix DNA-binding domain"/>
    <property type="match status" value="1"/>
</dbReference>
<evidence type="ECO:0000256" key="3">
    <source>
        <dbReference type="ARBA" id="ARBA00023082"/>
    </source>
</evidence>
<gene>
    <name evidence="7" type="ORF">OCK74_22805</name>
</gene>
<dbReference type="InterPro" id="IPR036388">
    <property type="entry name" value="WH-like_DNA-bd_sf"/>
</dbReference>
<dbReference type="InterPro" id="IPR013325">
    <property type="entry name" value="RNA_pol_sigma_r2"/>
</dbReference>
<dbReference type="Proteomes" id="UP001155483">
    <property type="component" value="Unassembled WGS sequence"/>
</dbReference>
<comment type="similarity">
    <text evidence="1">Belongs to the sigma-70 factor family. ECF subfamily.</text>
</comment>
<keyword evidence="4" id="KW-0238">DNA-binding</keyword>
<sequence length="190" mass="22028">MPHPDQKYIDALVNNDFTLLEELYQKFSGKIKWMVLQNNGSSSDAADIFQEALMSIFHKAKTQNFTLSCPLDAFLYVVCKNKWLKELNKRKAGGVTNSDPEEYHIGENCFLLAEECQLKQERMELLHEKLSELGESCQQLLRLSWSGKSMDEVAQILKVTYGYARKKKSECMSKLMQLVKQSPKFDFLKW</sequence>
<evidence type="ECO:0000256" key="5">
    <source>
        <dbReference type="ARBA" id="ARBA00023163"/>
    </source>
</evidence>
<dbReference type="InterPro" id="IPR007627">
    <property type="entry name" value="RNA_pol_sigma70_r2"/>
</dbReference>
<accession>A0A9X2XPR1</accession>
<dbReference type="GO" id="GO:0006352">
    <property type="term" value="P:DNA-templated transcription initiation"/>
    <property type="evidence" value="ECO:0007669"/>
    <property type="project" value="InterPro"/>
</dbReference>
<dbReference type="GO" id="GO:0003677">
    <property type="term" value="F:DNA binding"/>
    <property type="evidence" value="ECO:0007669"/>
    <property type="project" value="UniProtKB-KW"/>
</dbReference>
<keyword evidence="5" id="KW-0804">Transcription</keyword>
<dbReference type="Gene3D" id="1.10.1740.10">
    <property type="match status" value="1"/>
</dbReference>
<evidence type="ECO:0000313" key="7">
    <source>
        <dbReference type="EMBL" id="MCU7551968.1"/>
    </source>
</evidence>
<dbReference type="InterPro" id="IPR013324">
    <property type="entry name" value="RNA_pol_sigma_r3/r4-like"/>
</dbReference>
<dbReference type="PANTHER" id="PTHR43133">
    <property type="entry name" value="RNA POLYMERASE ECF-TYPE SIGMA FACTO"/>
    <property type="match status" value="1"/>
</dbReference>
<dbReference type="Pfam" id="PF04542">
    <property type="entry name" value="Sigma70_r2"/>
    <property type="match status" value="1"/>
</dbReference>
<dbReference type="SUPFAM" id="SSF88659">
    <property type="entry name" value="Sigma3 and sigma4 domains of RNA polymerase sigma factors"/>
    <property type="match status" value="1"/>
</dbReference>
<comment type="caution">
    <text evidence="7">The sequence shown here is derived from an EMBL/GenBank/DDBJ whole genome shotgun (WGS) entry which is preliminary data.</text>
</comment>
<evidence type="ECO:0000256" key="2">
    <source>
        <dbReference type="ARBA" id="ARBA00023015"/>
    </source>
</evidence>
<evidence type="ECO:0000259" key="6">
    <source>
        <dbReference type="Pfam" id="PF04542"/>
    </source>
</evidence>
<keyword evidence="2" id="KW-0805">Transcription regulation</keyword>
<evidence type="ECO:0000256" key="4">
    <source>
        <dbReference type="ARBA" id="ARBA00023125"/>
    </source>
</evidence>
<name>A0A9X2XPR1_9BACT</name>
<organism evidence="7 8">
    <name type="scientific">Paraflavisolibacter caeni</name>
    <dbReference type="NCBI Taxonomy" id="2982496"/>
    <lineage>
        <taxon>Bacteria</taxon>
        <taxon>Pseudomonadati</taxon>
        <taxon>Bacteroidota</taxon>
        <taxon>Chitinophagia</taxon>
        <taxon>Chitinophagales</taxon>
        <taxon>Chitinophagaceae</taxon>
        <taxon>Paraflavisolibacter</taxon>
    </lineage>
</organism>
<dbReference type="NCBIfam" id="TIGR02937">
    <property type="entry name" value="sigma70-ECF"/>
    <property type="match status" value="1"/>
</dbReference>
<dbReference type="InterPro" id="IPR039425">
    <property type="entry name" value="RNA_pol_sigma-70-like"/>
</dbReference>
<keyword evidence="8" id="KW-1185">Reference proteome</keyword>
<evidence type="ECO:0000313" key="8">
    <source>
        <dbReference type="Proteomes" id="UP001155483"/>
    </source>
</evidence>